<dbReference type="Proteomes" id="UP001445076">
    <property type="component" value="Unassembled WGS sequence"/>
</dbReference>
<organism evidence="3 4">
    <name type="scientific">Cherax quadricarinatus</name>
    <name type="common">Australian red claw crayfish</name>
    <dbReference type="NCBI Taxonomy" id="27406"/>
    <lineage>
        <taxon>Eukaryota</taxon>
        <taxon>Metazoa</taxon>
        <taxon>Ecdysozoa</taxon>
        <taxon>Arthropoda</taxon>
        <taxon>Crustacea</taxon>
        <taxon>Multicrustacea</taxon>
        <taxon>Malacostraca</taxon>
        <taxon>Eumalacostraca</taxon>
        <taxon>Eucarida</taxon>
        <taxon>Decapoda</taxon>
        <taxon>Pleocyemata</taxon>
        <taxon>Astacidea</taxon>
        <taxon>Parastacoidea</taxon>
        <taxon>Parastacidae</taxon>
        <taxon>Cherax</taxon>
    </lineage>
</organism>
<comment type="caution">
    <text evidence="3">The sequence shown here is derived from an EMBL/GenBank/DDBJ whole genome shotgun (WGS) entry which is preliminary data.</text>
</comment>
<keyword evidence="2" id="KW-0732">Signal</keyword>
<evidence type="ECO:0008006" key="5">
    <source>
        <dbReference type="Google" id="ProtNLM"/>
    </source>
</evidence>
<reference evidence="3 4" key="1">
    <citation type="journal article" date="2024" name="BMC Genomics">
        <title>Genome assembly of redclaw crayfish (Cherax quadricarinatus) provides insights into its immune adaptation and hypoxia tolerance.</title>
        <authorList>
            <person name="Liu Z."/>
            <person name="Zheng J."/>
            <person name="Li H."/>
            <person name="Fang K."/>
            <person name="Wang S."/>
            <person name="He J."/>
            <person name="Zhou D."/>
            <person name="Weng S."/>
            <person name="Chi M."/>
            <person name="Gu Z."/>
            <person name="He J."/>
            <person name="Li F."/>
            <person name="Wang M."/>
        </authorList>
    </citation>
    <scope>NUCLEOTIDE SEQUENCE [LARGE SCALE GENOMIC DNA]</scope>
    <source>
        <strain evidence="3">ZL_2023a</strain>
    </source>
</reference>
<accession>A0AAW0XYJ2</accession>
<evidence type="ECO:0000256" key="2">
    <source>
        <dbReference type="SAM" id="SignalP"/>
    </source>
</evidence>
<dbReference type="GO" id="GO:0042302">
    <property type="term" value="F:structural constituent of cuticle"/>
    <property type="evidence" value="ECO:0007669"/>
    <property type="project" value="UniProtKB-UniRule"/>
</dbReference>
<dbReference type="AlphaFoldDB" id="A0AAW0XYJ2"/>
<proteinExistence type="predicted"/>
<dbReference type="InterPro" id="IPR000618">
    <property type="entry name" value="Insect_cuticle"/>
</dbReference>
<dbReference type="EMBL" id="JARKIK010000009">
    <property type="protein sequence ID" value="KAK8749477.1"/>
    <property type="molecule type" value="Genomic_DNA"/>
</dbReference>
<dbReference type="Pfam" id="PF00379">
    <property type="entry name" value="Chitin_bind_4"/>
    <property type="match status" value="1"/>
</dbReference>
<feature type="chain" id="PRO_5043587007" description="Cuticle protein" evidence="2">
    <location>
        <begin position="18"/>
        <end position="257"/>
    </location>
</feature>
<evidence type="ECO:0000256" key="1">
    <source>
        <dbReference type="PROSITE-ProRule" id="PRU00497"/>
    </source>
</evidence>
<gene>
    <name evidence="3" type="ORF">OTU49_015382</name>
</gene>
<protein>
    <recommendedName>
        <fullName evidence="5">Cuticle protein</fullName>
    </recommendedName>
</protein>
<keyword evidence="4" id="KW-1185">Reference proteome</keyword>
<name>A0AAW0XYJ2_CHEQU</name>
<dbReference type="PROSITE" id="PS51155">
    <property type="entry name" value="CHIT_BIND_RR_2"/>
    <property type="match status" value="1"/>
</dbReference>
<feature type="signal peptide" evidence="2">
    <location>
        <begin position="1"/>
        <end position="17"/>
    </location>
</feature>
<keyword evidence="1" id="KW-0193">Cuticle</keyword>
<sequence length="257" mass="27263">MHPSAVVVLLVVVVVEAVPNPAFNYAYVIPAQYNNPAARLAGAPSQQQWTQFVETAGPSYSYGYEFPGQVHYEAKDDQRTVKDTFSYVDANGLPVLWQYLSSPSQGFSTIVDTGNPAAAVPSKVDAVAGVYSQQETPGTRLSEVRVQSQGVEVESSEPSLKVILSPLLKQAAVAGEVLPAGRSPSGAPQFVVSPKVAAEAGGVSELAVRLGAVPVAAVHDVQMRPDFGDARAEDFAPVLIHSEQPKVTVYALEVPYQ</sequence>
<evidence type="ECO:0000313" key="3">
    <source>
        <dbReference type="EMBL" id="KAK8749477.1"/>
    </source>
</evidence>
<evidence type="ECO:0000313" key="4">
    <source>
        <dbReference type="Proteomes" id="UP001445076"/>
    </source>
</evidence>